<evidence type="ECO:0000256" key="5">
    <source>
        <dbReference type="ARBA" id="ARBA00022801"/>
    </source>
</evidence>
<dbReference type="GO" id="GO:0008889">
    <property type="term" value="F:glycerophosphodiester phosphodiesterase activity"/>
    <property type="evidence" value="ECO:0007669"/>
    <property type="project" value="UniProtKB-EC"/>
</dbReference>
<dbReference type="Gene3D" id="3.20.20.190">
    <property type="entry name" value="Phosphatidylinositol (PI) phosphodiesterase"/>
    <property type="match status" value="1"/>
</dbReference>
<keyword evidence="3 7" id="KW-0732">Signal</keyword>
<reference evidence="9 10" key="1">
    <citation type="submission" date="2020-08" db="EMBL/GenBank/DDBJ databases">
        <title>Sequencing the genomes of 1000 actinobacteria strains.</title>
        <authorList>
            <person name="Klenk H.-P."/>
        </authorList>
    </citation>
    <scope>NUCLEOTIDE SEQUENCE [LARGE SCALE GENOMIC DNA]</scope>
    <source>
        <strain evidence="9 10">DSM 45584</strain>
    </source>
</reference>
<evidence type="ECO:0000256" key="1">
    <source>
        <dbReference type="ARBA" id="ARBA00007277"/>
    </source>
</evidence>
<keyword evidence="10" id="KW-1185">Reference proteome</keyword>
<dbReference type="GO" id="GO:0042597">
    <property type="term" value="C:periplasmic space"/>
    <property type="evidence" value="ECO:0007669"/>
    <property type="project" value="TreeGrafter"/>
</dbReference>
<sequence length="373" mass="40280">MTIRVRLTALSVAGAAALGLLTAPAIAAPNRPDDAERVTVFGHRGASGYRPEHTLASYELAARMGADYIEPDLVPTKDGVLVARHENEIGGTTDVAAHPEFAGRKTTKVIDGTSITGWFTEDFTLAELKTLRAKERIPNVRPHNTIYDGRYEVPTFQEVLDLRARLSRELGRDIGVAPETKHPSYFGKLGLALEPGVVQALTRNGLNRPNAKVVVQSFEVSNLKELNRSLRVPLVQLISNSGAPQDFIEAGDPRTYADLVKSEGLREIAGYADVIGPDTKVILPVNADGYLTKPTTVVADAHKADLQVVPYTVRAENTFLPADFRSSADPAAFGDVFGFFRALFDQGIDGIFSDQPDIAVIARDDHAAATAGR</sequence>
<dbReference type="AlphaFoldDB" id="A0A840Q4C5"/>
<dbReference type="CDD" id="cd08602">
    <property type="entry name" value="GDPD_ScGlpQ1_like"/>
    <property type="match status" value="1"/>
</dbReference>
<evidence type="ECO:0000256" key="7">
    <source>
        <dbReference type="SAM" id="SignalP"/>
    </source>
</evidence>
<dbReference type="SUPFAM" id="SSF51695">
    <property type="entry name" value="PLC-like phosphodiesterases"/>
    <property type="match status" value="1"/>
</dbReference>
<evidence type="ECO:0000256" key="2">
    <source>
        <dbReference type="ARBA" id="ARBA00012247"/>
    </source>
</evidence>
<evidence type="ECO:0000256" key="6">
    <source>
        <dbReference type="ARBA" id="ARBA00047512"/>
    </source>
</evidence>
<dbReference type="InterPro" id="IPR030395">
    <property type="entry name" value="GP_PDE_dom"/>
</dbReference>
<accession>A0A840Q4C5</accession>
<dbReference type="PROSITE" id="PS51704">
    <property type="entry name" value="GP_PDE"/>
    <property type="match status" value="1"/>
</dbReference>
<feature type="chain" id="PRO_5032298507" description="glycerophosphodiester phosphodiesterase" evidence="7">
    <location>
        <begin position="28"/>
        <end position="373"/>
    </location>
</feature>
<dbReference type="Pfam" id="PF03009">
    <property type="entry name" value="GDPD"/>
    <property type="match status" value="1"/>
</dbReference>
<evidence type="ECO:0000259" key="8">
    <source>
        <dbReference type="PROSITE" id="PS51704"/>
    </source>
</evidence>
<evidence type="ECO:0000313" key="9">
    <source>
        <dbReference type="EMBL" id="MBB5154491.1"/>
    </source>
</evidence>
<comment type="caution">
    <text evidence="9">The sequence shown here is derived from an EMBL/GenBank/DDBJ whole genome shotgun (WGS) entry which is preliminary data.</text>
</comment>
<dbReference type="EMBL" id="JACHIW010000001">
    <property type="protein sequence ID" value="MBB5154491.1"/>
    <property type="molecule type" value="Genomic_DNA"/>
</dbReference>
<comment type="similarity">
    <text evidence="1">Belongs to the glycerophosphoryl diester phosphodiesterase family.</text>
</comment>
<protein>
    <recommendedName>
        <fullName evidence="2">glycerophosphodiester phosphodiesterase</fullName>
        <ecNumber evidence="2">3.1.4.46</ecNumber>
    </recommendedName>
</protein>
<evidence type="ECO:0000256" key="3">
    <source>
        <dbReference type="ARBA" id="ARBA00022729"/>
    </source>
</evidence>
<dbReference type="Proteomes" id="UP000584374">
    <property type="component" value="Unassembled WGS sequence"/>
</dbReference>
<keyword evidence="4" id="KW-0319">Glycerol metabolism</keyword>
<dbReference type="GO" id="GO:0006629">
    <property type="term" value="P:lipid metabolic process"/>
    <property type="evidence" value="ECO:0007669"/>
    <property type="project" value="InterPro"/>
</dbReference>
<comment type="catalytic activity">
    <reaction evidence="6">
        <text>a sn-glycero-3-phosphodiester + H2O = an alcohol + sn-glycerol 3-phosphate + H(+)</text>
        <dbReference type="Rhea" id="RHEA:12969"/>
        <dbReference type="ChEBI" id="CHEBI:15377"/>
        <dbReference type="ChEBI" id="CHEBI:15378"/>
        <dbReference type="ChEBI" id="CHEBI:30879"/>
        <dbReference type="ChEBI" id="CHEBI:57597"/>
        <dbReference type="ChEBI" id="CHEBI:83408"/>
        <dbReference type="EC" id="3.1.4.46"/>
    </reaction>
</comment>
<evidence type="ECO:0000256" key="4">
    <source>
        <dbReference type="ARBA" id="ARBA00022798"/>
    </source>
</evidence>
<keyword evidence="5 9" id="KW-0378">Hydrolase</keyword>
<organism evidence="9 10">
    <name type="scientific">Saccharopolyspora phatthalungensis</name>
    <dbReference type="NCBI Taxonomy" id="664693"/>
    <lineage>
        <taxon>Bacteria</taxon>
        <taxon>Bacillati</taxon>
        <taxon>Actinomycetota</taxon>
        <taxon>Actinomycetes</taxon>
        <taxon>Pseudonocardiales</taxon>
        <taxon>Pseudonocardiaceae</taxon>
        <taxon>Saccharopolyspora</taxon>
    </lineage>
</organism>
<dbReference type="EC" id="3.1.4.46" evidence="2"/>
<dbReference type="PANTHER" id="PTHR43620:SF7">
    <property type="entry name" value="GLYCEROPHOSPHODIESTER PHOSPHODIESTERASE GDPD5-RELATED"/>
    <property type="match status" value="1"/>
</dbReference>
<dbReference type="RefSeq" id="WP_184726002.1">
    <property type="nucleotide sequence ID" value="NZ_JACHIW010000001.1"/>
</dbReference>
<gene>
    <name evidence="9" type="ORF">BJ970_002025</name>
</gene>
<dbReference type="InterPro" id="IPR017946">
    <property type="entry name" value="PLC-like_Pdiesterase_TIM-brl"/>
</dbReference>
<name>A0A840Q4C5_9PSEU</name>
<dbReference type="GO" id="GO:0006071">
    <property type="term" value="P:glycerol metabolic process"/>
    <property type="evidence" value="ECO:0007669"/>
    <property type="project" value="UniProtKB-KW"/>
</dbReference>
<feature type="domain" description="GP-PDE" evidence="8">
    <location>
        <begin position="38"/>
        <end position="344"/>
    </location>
</feature>
<evidence type="ECO:0000313" key="10">
    <source>
        <dbReference type="Proteomes" id="UP000584374"/>
    </source>
</evidence>
<feature type="signal peptide" evidence="7">
    <location>
        <begin position="1"/>
        <end position="27"/>
    </location>
</feature>
<proteinExistence type="inferred from homology"/>
<dbReference type="PANTHER" id="PTHR43620">
    <property type="entry name" value="GLYCEROPHOSPHORYL DIESTER PHOSPHODIESTERASE"/>
    <property type="match status" value="1"/>
</dbReference>